<dbReference type="Pfam" id="PF13529">
    <property type="entry name" value="Peptidase_C39_2"/>
    <property type="match status" value="1"/>
</dbReference>
<dbReference type="InterPro" id="IPR039564">
    <property type="entry name" value="Peptidase_C39-like"/>
</dbReference>
<evidence type="ECO:0000313" key="3">
    <source>
        <dbReference type="EMBL" id="TLG72497.1"/>
    </source>
</evidence>
<organism evidence="3 4">
    <name type="scientific">Culicoidibacter larvae</name>
    <dbReference type="NCBI Taxonomy" id="2579976"/>
    <lineage>
        <taxon>Bacteria</taxon>
        <taxon>Bacillati</taxon>
        <taxon>Bacillota</taxon>
        <taxon>Culicoidibacteria</taxon>
        <taxon>Culicoidibacterales</taxon>
        <taxon>Culicoidibacteraceae</taxon>
        <taxon>Culicoidibacter</taxon>
    </lineage>
</organism>
<sequence>MKKILIMFMCAALFIVVTPLSVYAVDTVPTLEEIMDSYQVGIDEARKIQDGMKNEEAYYNGEVTVPDKRPLLRNDGNSNKNYEALKEAYSQAYLAAMTSDDTTVYKELEAQFLELLPVGYRPKLKGTAMVSIPFYRQQNSYYCGPAAVAMALAAKGKYYSQSTLASKSWLETDDYGYTIGRYIKYTLNNLLGLGSWYVYKEVDWDDPAWLISKLIITIRAGYVPIVAIYQNGDSNTVLNGHTKAYLRHFIPVYAYADNAGYWYADSASGLGGRFANVPQKSYINWKTLSYLVWGGSITY</sequence>
<feature type="signal peptide" evidence="1">
    <location>
        <begin position="1"/>
        <end position="24"/>
    </location>
</feature>
<gene>
    <name evidence="3" type="ORF">FEZ08_08905</name>
</gene>
<keyword evidence="4" id="KW-1185">Reference proteome</keyword>
<dbReference type="EMBL" id="VBWP01000008">
    <property type="protein sequence ID" value="TLG72497.1"/>
    <property type="molecule type" value="Genomic_DNA"/>
</dbReference>
<dbReference type="Gene3D" id="3.90.70.10">
    <property type="entry name" value="Cysteine proteinases"/>
    <property type="match status" value="1"/>
</dbReference>
<reference evidence="3 4" key="1">
    <citation type="submission" date="2019-05" db="EMBL/GenBank/DDBJ databases">
        <title>Culicoidintestinum kansasii gen. nov., sp. nov. from the gastrointestinal tract of the biting midge, Culicoides sonorensis.</title>
        <authorList>
            <person name="Neupane S."/>
            <person name="Ghosh A."/>
            <person name="Gunther S."/>
            <person name="Martin K."/>
            <person name="Zurek L."/>
        </authorList>
    </citation>
    <scope>NUCLEOTIDE SEQUENCE [LARGE SCALE GENOMIC DNA]</scope>
    <source>
        <strain evidence="3 4">CS-1</strain>
    </source>
</reference>
<feature type="domain" description="Peptidase C39-like" evidence="2">
    <location>
        <begin position="132"/>
        <end position="266"/>
    </location>
</feature>
<evidence type="ECO:0000313" key="4">
    <source>
        <dbReference type="Proteomes" id="UP000306912"/>
    </source>
</evidence>
<dbReference type="AlphaFoldDB" id="A0A5R8Q9H9"/>
<dbReference type="InParanoid" id="A0A5R8Q9H9"/>
<keyword evidence="1" id="KW-0732">Signal</keyword>
<evidence type="ECO:0000259" key="2">
    <source>
        <dbReference type="Pfam" id="PF13529"/>
    </source>
</evidence>
<name>A0A5R8Q9H9_9FIRM</name>
<protein>
    <recommendedName>
        <fullName evidence="2">Peptidase C39-like domain-containing protein</fullName>
    </recommendedName>
</protein>
<dbReference type="OrthoDB" id="2966913at2"/>
<dbReference type="Proteomes" id="UP000306912">
    <property type="component" value="Unassembled WGS sequence"/>
</dbReference>
<evidence type="ECO:0000256" key="1">
    <source>
        <dbReference type="SAM" id="SignalP"/>
    </source>
</evidence>
<accession>A0A5R8Q9H9</accession>
<comment type="caution">
    <text evidence="3">The sequence shown here is derived from an EMBL/GenBank/DDBJ whole genome shotgun (WGS) entry which is preliminary data.</text>
</comment>
<proteinExistence type="predicted"/>
<feature type="chain" id="PRO_5024394290" description="Peptidase C39-like domain-containing protein" evidence="1">
    <location>
        <begin position="25"/>
        <end position="299"/>
    </location>
</feature>
<dbReference type="RefSeq" id="WP_138191519.1">
    <property type="nucleotide sequence ID" value="NZ_VBWP01000008.1"/>
</dbReference>